<dbReference type="Proteomes" id="UP000053405">
    <property type="component" value="Unassembled WGS sequence"/>
</dbReference>
<sequence>MTMPADLADEPDTPYLLIDDAVLRRNIDTLADWAAEQGLQVRPHAKTHKCAQVARRQLDAGAAGLSVATLGEAEAFAEAGFTELFIAYPLWLSPAKTARLRALAGRLPPHALRIGVDSAAGARQLARGLGEAAVDILVEVDSGMHRSGVAPAEAGAVAAAARDAGLTVIGVFTFPGHGYGPGDARESAAREEMASLAQAAESLRMHGIEPVVVSGGSSPTVALAARAGADDTLRPGAVLTEIRPGVYPFNDAQQLELGACHWPDLALVAVATVVSTVAGDRQSGPQLILDAGSKVLGADRPGWATGFGRLPDYPQARLTALSEHHATVRFPRGAVAPGLGEQVRVVPNHVCTAVNLADELLVETTGGRTRWPIIARGANR</sequence>
<dbReference type="EMBL" id="BANT01000012">
    <property type="protein sequence ID" value="GAC56661.1"/>
    <property type="molecule type" value="Genomic_DNA"/>
</dbReference>
<dbReference type="GO" id="GO:0006522">
    <property type="term" value="P:alanine metabolic process"/>
    <property type="evidence" value="ECO:0007669"/>
    <property type="project" value="InterPro"/>
</dbReference>
<dbReference type="Gene3D" id="3.20.20.10">
    <property type="entry name" value="Alanine racemase"/>
    <property type="match status" value="1"/>
</dbReference>
<dbReference type="GO" id="GO:0008784">
    <property type="term" value="F:alanine racemase activity"/>
    <property type="evidence" value="ECO:0007669"/>
    <property type="project" value="InterPro"/>
</dbReference>
<comment type="similarity">
    <text evidence="2">Belongs to the DSD1 family.</text>
</comment>
<dbReference type="InterPro" id="IPR001608">
    <property type="entry name" value="Ala_racemase_N"/>
</dbReference>
<dbReference type="RefSeq" id="WP_005937304.1">
    <property type="nucleotide sequence ID" value="NZ_ATVK01000045.1"/>
</dbReference>
<comment type="cofactor">
    <cofactor evidence="1">
        <name>pyridoxal 5'-phosphate</name>
        <dbReference type="ChEBI" id="CHEBI:597326"/>
    </cofactor>
</comment>
<dbReference type="InterPro" id="IPR026956">
    <property type="entry name" value="D-ser_dehydrat-like_dom"/>
</dbReference>
<keyword evidence="4" id="KW-0413">Isomerase</keyword>
<dbReference type="Pfam" id="PF01168">
    <property type="entry name" value="Ala_racemase_N"/>
    <property type="match status" value="1"/>
</dbReference>
<keyword evidence="5" id="KW-0456">Lyase</keyword>
<accession>L7L7D4</accession>
<feature type="domain" description="D-serine dehydratase-like" evidence="6">
    <location>
        <begin position="266"/>
        <end position="363"/>
    </location>
</feature>
<comment type="caution">
    <text evidence="7">The sequence shown here is derived from an EMBL/GenBank/DDBJ whole genome shotgun (WGS) entry which is preliminary data.</text>
</comment>
<dbReference type="InterPro" id="IPR000821">
    <property type="entry name" value="Ala_racemase"/>
</dbReference>
<dbReference type="AlphaFoldDB" id="L7L7D4"/>
<dbReference type="eggNOG" id="COG3616">
    <property type="taxonomic scope" value="Bacteria"/>
</dbReference>
<evidence type="ECO:0000256" key="5">
    <source>
        <dbReference type="ARBA" id="ARBA00023239"/>
    </source>
</evidence>
<dbReference type="STRING" id="1121927.GOHSU_12_00510"/>
<keyword evidence="3" id="KW-0663">Pyridoxal phosphate</keyword>
<dbReference type="GO" id="GO:0008721">
    <property type="term" value="F:D-serine ammonia-lyase activity"/>
    <property type="evidence" value="ECO:0007669"/>
    <property type="project" value="TreeGrafter"/>
</dbReference>
<dbReference type="Gene3D" id="2.40.37.20">
    <property type="entry name" value="D-serine dehydratase-like domain"/>
    <property type="match status" value="1"/>
</dbReference>
<dbReference type="InterPro" id="IPR042208">
    <property type="entry name" value="D-ser_dehydrat-like_sf"/>
</dbReference>
<dbReference type="SMART" id="SM01119">
    <property type="entry name" value="D-ser_dehydrat"/>
    <property type="match status" value="1"/>
</dbReference>
<dbReference type="InterPro" id="IPR051466">
    <property type="entry name" value="D-amino_acid_metab_enzyme"/>
</dbReference>
<reference evidence="7 8" key="1">
    <citation type="submission" date="2012-12" db="EMBL/GenBank/DDBJ databases">
        <title>Whole genome shotgun sequence of Gordonia hirsuta NBRC 16056.</title>
        <authorList>
            <person name="Isaki-Nakamura S."/>
            <person name="Hosoyama A."/>
            <person name="Tsuchikane K."/>
            <person name="Katsumata H."/>
            <person name="Baba S."/>
            <person name="Yamazaki S."/>
            <person name="Fujita N."/>
        </authorList>
    </citation>
    <scope>NUCLEOTIDE SEQUENCE [LARGE SCALE GENOMIC DNA]</scope>
    <source>
        <strain evidence="7 8">NBRC 16056</strain>
    </source>
</reference>
<evidence type="ECO:0000256" key="4">
    <source>
        <dbReference type="ARBA" id="ARBA00023235"/>
    </source>
</evidence>
<dbReference type="SUPFAM" id="SSF51419">
    <property type="entry name" value="PLP-binding barrel"/>
    <property type="match status" value="1"/>
</dbReference>
<gene>
    <name evidence="7" type="ORF">GOHSU_12_00510</name>
</gene>
<keyword evidence="8" id="KW-1185">Reference proteome</keyword>
<dbReference type="GO" id="GO:0036088">
    <property type="term" value="P:D-serine catabolic process"/>
    <property type="evidence" value="ECO:0007669"/>
    <property type="project" value="TreeGrafter"/>
</dbReference>
<dbReference type="PRINTS" id="PR00992">
    <property type="entry name" value="ALARACEMASE"/>
</dbReference>
<proteinExistence type="inferred from homology"/>
<evidence type="ECO:0000256" key="1">
    <source>
        <dbReference type="ARBA" id="ARBA00001933"/>
    </source>
</evidence>
<dbReference type="InterPro" id="IPR029066">
    <property type="entry name" value="PLP-binding_barrel"/>
</dbReference>
<evidence type="ECO:0000313" key="7">
    <source>
        <dbReference type="EMBL" id="GAC56661.1"/>
    </source>
</evidence>
<name>L7L7D4_9ACTN</name>
<evidence type="ECO:0000256" key="2">
    <source>
        <dbReference type="ARBA" id="ARBA00005323"/>
    </source>
</evidence>
<evidence type="ECO:0000313" key="8">
    <source>
        <dbReference type="Proteomes" id="UP000053405"/>
    </source>
</evidence>
<evidence type="ECO:0000256" key="3">
    <source>
        <dbReference type="ARBA" id="ARBA00022898"/>
    </source>
</evidence>
<dbReference type="PANTHER" id="PTHR28004:SF2">
    <property type="entry name" value="D-SERINE DEHYDRATASE"/>
    <property type="match status" value="1"/>
</dbReference>
<protein>
    <recommendedName>
        <fullName evidence="6">D-serine dehydratase-like domain-containing protein</fullName>
    </recommendedName>
</protein>
<evidence type="ECO:0000259" key="6">
    <source>
        <dbReference type="SMART" id="SM01119"/>
    </source>
</evidence>
<dbReference type="PANTHER" id="PTHR28004">
    <property type="entry name" value="ZGC:162816-RELATED"/>
    <property type="match status" value="1"/>
</dbReference>
<organism evidence="7 8">
    <name type="scientific">Gordonia hirsuta DSM 44140 = NBRC 16056</name>
    <dbReference type="NCBI Taxonomy" id="1121927"/>
    <lineage>
        <taxon>Bacteria</taxon>
        <taxon>Bacillati</taxon>
        <taxon>Actinomycetota</taxon>
        <taxon>Actinomycetes</taxon>
        <taxon>Mycobacteriales</taxon>
        <taxon>Gordoniaceae</taxon>
        <taxon>Gordonia</taxon>
    </lineage>
</organism>
<dbReference type="Pfam" id="PF14031">
    <property type="entry name" value="D-ser_dehydrat"/>
    <property type="match status" value="1"/>
</dbReference>